<keyword evidence="1" id="KW-0732">Signal</keyword>
<proteinExistence type="predicted"/>
<accession>A0A5B7FCX3</accession>
<dbReference type="AlphaFoldDB" id="A0A5B7FCX3"/>
<dbReference type="EMBL" id="VSRR010005403">
    <property type="protein sequence ID" value="MPC42354.1"/>
    <property type="molecule type" value="Genomic_DNA"/>
</dbReference>
<comment type="caution">
    <text evidence="2">The sequence shown here is derived from an EMBL/GenBank/DDBJ whole genome shotgun (WGS) entry which is preliminary data.</text>
</comment>
<feature type="chain" id="PRO_5022786100" evidence="1">
    <location>
        <begin position="28"/>
        <end position="63"/>
    </location>
</feature>
<name>A0A5B7FCX3_PORTR</name>
<keyword evidence="3" id="KW-1185">Reference proteome</keyword>
<evidence type="ECO:0000313" key="2">
    <source>
        <dbReference type="EMBL" id="MPC42354.1"/>
    </source>
</evidence>
<organism evidence="2 3">
    <name type="scientific">Portunus trituberculatus</name>
    <name type="common">Swimming crab</name>
    <name type="synonym">Neptunus trituberculatus</name>
    <dbReference type="NCBI Taxonomy" id="210409"/>
    <lineage>
        <taxon>Eukaryota</taxon>
        <taxon>Metazoa</taxon>
        <taxon>Ecdysozoa</taxon>
        <taxon>Arthropoda</taxon>
        <taxon>Crustacea</taxon>
        <taxon>Multicrustacea</taxon>
        <taxon>Malacostraca</taxon>
        <taxon>Eumalacostraca</taxon>
        <taxon>Eucarida</taxon>
        <taxon>Decapoda</taxon>
        <taxon>Pleocyemata</taxon>
        <taxon>Brachyura</taxon>
        <taxon>Eubrachyura</taxon>
        <taxon>Portunoidea</taxon>
        <taxon>Portunidae</taxon>
        <taxon>Portuninae</taxon>
        <taxon>Portunus</taxon>
    </lineage>
</organism>
<protein>
    <submittedName>
        <fullName evidence="2">Uncharacterized protein</fullName>
    </submittedName>
</protein>
<evidence type="ECO:0000256" key="1">
    <source>
        <dbReference type="SAM" id="SignalP"/>
    </source>
</evidence>
<sequence>MTLRHEAEGSAGILSLCLLHLLPIFTASSIPKVKEAVSEQWFDTCSGLCFGCASLRGELRLHL</sequence>
<feature type="signal peptide" evidence="1">
    <location>
        <begin position="1"/>
        <end position="27"/>
    </location>
</feature>
<evidence type="ECO:0000313" key="3">
    <source>
        <dbReference type="Proteomes" id="UP000324222"/>
    </source>
</evidence>
<reference evidence="2 3" key="1">
    <citation type="submission" date="2019-05" db="EMBL/GenBank/DDBJ databases">
        <title>Another draft genome of Portunus trituberculatus and its Hox gene families provides insights of decapod evolution.</title>
        <authorList>
            <person name="Jeong J.-H."/>
            <person name="Song I."/>
            <person name="Kim S."/>
            <person name="Choi T."/>
            <person name="Kim D."/>
            <person name="Ryu S."/>
            <person name="Kim W."/>
        </authorList>
    </citation>
    <scope>NUCLEOTIDE SEQUENCE [LARGE SCALE GENOMIC DNA]</scope>
    <source>
        <tissue evidence="2">Muscle</tissue>
    </source>
</reference>
<dbReference type="Proteomes" id="UP000324222">
    <property type="component" value="Unassembled WGS sequence"/>
</dbReference>
<gene>
    <name evidence="2" type="ORF">E2C01_035975</name>
</gene>